<evidence type="ECO:0000256" key="3">
    <source>
        <dbReference type="ARBA" id="ARBA00022989"/>
    </source>
</evidence>
<proteinExistence type="predicted"/>
<sequence>MLLSNLRHFCWTLVLFTYRDHKTIVFPVVSAFSIHSKFYLMSLQTVFACAAAPVESPTRLLYGIFWTWLHLLQACVSNQYQNIAEDTINRPWRPLPSGRISQKSAAVMRWLLVPICAAASVAFGQGALIPSLSLTALLIAHNEFGFASHWLTKNILNSLGYLCFEFGATTIMNSGSQLDVIALQSLLCSCLVILTTIHAQDFSDIDGDIALGRVTLPIYAPSTSRVFTFIALVVWSDILGLLWSVGPRSHLALCGLGGVVGWRFFQFRTRKDDANTYLAYNVWLLATHLLPVQARWNVLRF</sequence>
<dbReference type="PANTHER" id="PTHR42723:SF1">
    <property type="entry name" value="CHLOROPHYLL SYNTHASE, CHLOROPLASTIC"/>
    <property type="match status" value="1"/>
</dbReference>
<dbReference type="OrthoDB" id="434972at2759"/>
<dbReference type="Pfam" id="PF01040">
    <property type="entry name" value="UbiA"/>
    <property type="match status" value="1"/>
</dbReference>
<dbReference type="Proteomes" id="UP000620124">
    <property type="component" value="Unassembled WGS sequence"/>
</dbReference>
<dbReference type="InterPro" id="IPR050475">
    <property type="entry name" value="Prenyltransferase_related"/>
</dbReference>
<dbReference type="CDD" id="cd13965">
    <property type="entry name" value="PT_UbiA_3"/>
    <property type="match status" value="1"/>
</dbReference>
<dbReference type="AlphaFoldDB" id="A0A8H6YL93"/>
<keyword evidence="2" id="KW-0812">Transmembrane</keyword>
<protein>
    <recommendedName>
        <fullName evidence="7">UbiA prenyltransferase</fullName>
    </recommendedName>
</protein>
<keyword evidence="3" id="KW-1133">Transmembrane helix</keyword>
<keyword evidence="4" id="KW-0472">Membrane</keyword>
<gene>
    <name evidence="5" type="ORF">MVEN_00726000</name>
</gene>
<evidence type="ECO:0000313" key="6">
    <source>
        <dbReference type="Proteomes" id="UP000620124"/>
    </source>
</evidence>
<keyword evidence="6" id="KW-1185">Reference proteome</keyword>
<name>A0A8H6YL93_9AGAR</name>
<evidence type="ECO:0000256" key="2">
    <source>
        <dbReference type="ARBA" id="ARBA00022692"/>
    </source>
</evidence>
<dbReference type="InterPro" id="IPR044878">
    <property type="entry name" value="UbiA_sf"/>
</dbReference>
<dbReference type="InterPro" id="IPR000537">
    <property type="entry name" value="UbiA_prenyltransferase"/>
</dbReference>
<dbReference type="Gene3D" id="1.10.357.140">
    <property type="entry name" value="UbiA prenyltransferase"/>
    <property type="match status" value="1"/>
</dbReference>
<dbReference type="GO" id="GO:0016020">
    <property type="term" value="C:membrane"/>
    <property type="evidence" value="ECO:0007669"/>
    <property type="project" value="UniProtKB-SubCell"/>
</dbReference>
<organism evidence="5 6">
    <name type="scientific">Mycena venus</name>
    <dbReference type="NCBI Taxonomy" id="2733690"/>
    <lineage>
        <taxon>Eukaryota</taxon>
        <taxon>Fungi</taxon>
        <taxon>Dikarya</taxon>
        <taxon>Basidiomycota</taxon>
        <taxon>Agaricomycotina</taxon>
        <taxon>Agaricomycetes</taxon>
        <taxon>Agaricomycetidae</taxon>
        <taxon>Agaricales</taxon>
        <taxon>Marasmiineae</taxon>
        <taxon>Mycenaceae</taxon>
        <taxon>Mycena</taxon>
    </lineage>
</organism>
<comment type="subcellular location">
    <subcellularLocation>
        <location evidence="1">Membrane</location>
        <topology evidence="1">Multi-pass membrane protein</topology>
    </subcellularLocation>
</comment>
<dbReference type="EMBL" id="JACAZI010000005">
    <property type="protein sequence ID" value="KAF7359990.1"/>
    <property type="molecule type" value="Genomic_DNA"/>
</dbReference>
<comment type="caution">
    <text evidence="5">The sequence shown here is derived from an EMBL/GenBank/DDBJ whole genome shotgun (WGS) entry which is preliminary data.</text>
</comment>
<evidence type="ECO:0000256" key="1">
    <source>
        <dbReference type="ARBA" id="ARBA00004141"/>
    </source>
</evidence>
<accession>A0A8H6YL93</accession>
<evidence type="ECO:0000256" key="4">
    <source>
        <dbReference type="ARBA" id="ARBA00023136"/>
    </source>
</evidence>
<evidence type="ECO:0008006" key="7">
    <source>
        <dbReference type="Google" id="ProtNLM"/>
    </source>
</evidence>
<reference evidence="5" key="1">
    <citation type="submission" date="2020-05" db="EMBL/GenBank/DDBJ databases">
        <title>Mycena genomes resolve the evolution of fungal bioluminescence.</title>
        <authorList>
            <person name="Tsai I.J."/>
        </authorList>
    </citation>
    <scope>NUCLEOTIDE SEQUENCE</scope>
    <source>
        <strain evidence="5">CCC161011</strain>
    </source>
</reference>
<dbReference type="PANTHER" id="PTHR42723">
    <property type="entry name" value="CHLOROPHYLL SYNTHASE"/>
    <property type="match status" value="1"/>
</dbReference>
<evidence type="ECO:0000313" key="5">
    <source>
        <dbReference type="EMBL" id="KAF7359990.1"/>
    </source>
</evidence>
<dbReference type="GO" id="GO:0016765">
    <property type="term" value="F:transferase activity, transferring alkyl or aryl (other than methyl) groups"/>
    <property type="evidence" value="ECO:0007669"/>
    <property type="project" value="InterPro"/>
</dbReference>